<sequence length="320" mass="33742">MAPTASGGTSPHSGGHVHGAGDHRNRRALRWSLGITLAFLVLEAVGGWLANSLALLSDAGHMASDAAALGLSLFAFWFARRPAPAEKTYGYRRTEVLAALANAAGLLVISGLILHEAYRRLLEPPQVAGPLMLAVAVAGLAANLASAWMLHGGDWRENLNLRGAFLHVLGDLAGSVGAIGAAVIISFTGWNVVDPLVSGLIALLIVVSGWRLLRESLNVLMEGAPPNLSYQAVEQALCAQPGVAGVHDLHIWTITSGFPALSCHVVLAREAAPQALLERLRGMLRDRFGLDHVTIQVERETMVGRGCSLCGQAPSLPERP</sequence>
<feature type="transmembrane region" description="Helical" evidence="9">
    <location>
        <begin position="130"/>
        <end position="152"/>
    </location>
</feature>
<evidence type="ECO:0000259" key="10">
    <source>
        <dbReference type="Pfam" id="PF01545"/>
    </source>
</evidence>
<protein>
    <submittedName>
        <fullName evidence="12">Zinc transporter ZitB</fullName>
    </submittedName>
</protein>
<evidence type="ECO:0000256" key="6">
    <source>
        <dbReference type="ARBA" id="ARBA00023065"/>
    </source>
</evidence>
<accession>A0A0K2SHH7</accession>
<dbReference type="InterPro" id="IPR027470">
    <property type="entry name" value="Cation_efflux_CTD"/>
</dbReference>
<feature type="transmembrane region" description="Helical" evidence="9">
    <location>
        <begin position="164"/>
        <end position="190"/>
    </location>
</feature>
<evidence type="ECO:0000256" key="1">
    <source>
        <dbReference type="ARBA" id="ARBA00004141"/>
    </source>
</evidence>
<dbReference type="InterPro" id="IPR027469">
    <property type="entry name" value="Cation_efflux_TMD_sf"/>
</dbReference>
<keyword evidence="7 9" id="KW-0472">Membrane</keyword>
<feature type="transmembrane region" description="Helical" evidence="9">
    <location>
        <begin position="62"/>
        <end position="79"/>
    </location>
</feature>
<dbReference type="Gene3D" id="1.20.1510.10">
    <property type="entry name" value="Cation efflux protein transmembrane domain"/>
    <property type="match status" value="1"/>
</dbReference>
<evidence type="ECO:0000256" key="9">
    <source>
        <dbReference type="SAM" id="Phobius"/>
    </source>
</evidence>
<evidence type="ECO:0000313" key="12">
    <source>
        <dbReference type="EMBL" id="BAS26571.1"/>
    </source>
</evidence>
<reference evidence="13" key="2">
    <citation type="journal article" date="2016" name="Int. J. Syst. Evol. Microbiol.">
        <title>Complete genome sequence and cell structure of Limnochorda pilosa, a Gram-negative spore-former within the phylum Firmicutes.</title>
        <authorList>
            <person name="Watanabe M."/>
            <person name="Kojima H."/>
            <person name="Fukui M."/>
        </authorList>
    </citation>
    <scope>NUCLEOTIDE SEQUENCE [LARGE SCALE GENOMIC DNA]</scope>
    <source>
        <strain evidence="13">HC45</strain>
    </source>
</reference>
<organism evidence="12 13">
    <name type="scientific">Limnochorda pilosa</name>
    <dbReference type="NCBI Taxonomy" id="1555112"/>
    <lineage>
        <taxon>Bacteria</taxon>
        <taxon>Bacillati</taxon>
        <taxon>Bacillota</taxon>
        <taxon>Limnochordia</taxon>
        <taxon>Limnochordales</taxon>
        <taxon>Limnochordaceae</taxon>
        <taxon>Limnochorda</taxon>
    </lineage>
</organism>
<dbReference type="KEGG" id="lpil:LIP_0714"/>
<dbReference type="InterPro" id="IPR002524">
    <property type="entry name" value="Cation_efflux"/>
</dbReference>
<dbReference type="GO" id="GO:0005385">
    <property type="term" value="F:zinc ion transmembrane transporter activity"/>
    <property type="evidence" value="ECO:0007669"/>
    <property type="project" value="TreeGrafter"/>
</dbReference>
<keyword evidence="3" id="KW-0813">Transport</keyword>
<dbReference type="SUPFAM" id="SSF161111">
    <property type="entry name" value="Cation efflux protein transmembrane domain-like"/>
    <property type="match status" value="1"/>
</dbReference>
<dbReference type="GO" id="GO:0005886">
    <property type="term" value="C:plasma membrane"/>
    <property type="evidence" value="ECO:0007669"/>
    <property type="project" value="TreeGrafter"/>
</dbReference>
<dbReference type="EMBL" id="AP014924">
    <property type="protein sequence ID" value="BAS26571.1"/>
    <property type="molecule type" value="Genomic_DNA"/>
</dbReference>
<evidence type="ECO:0000256" key="4">
    <source>
        <dbReference type="ARBA" id="ARBA00022692"/>
    </source>
</evidence>
<dbReference type="SUPFAM" id="SSF160240">
    <property type="entry name" value="Cation efflux protein cytoplasmic domain-like"/>
    <property type="match status" value="1"/>
</dbReference>
<keyword evidence="6" id="KW-0406">Ion transport</keyword>
<evidence type="ECO:0000256" key="2">
    <source>
        <dbReference type="ARBA" id="ARBA00008873"/>
    </source>
</evidence>
<evidence type="ECO:0000259" key="11">
    <source>
        <dbReference type="Pfam" id="PF16916"/>
    </source>
</evidence>
<dbReference type="InterPro" id="IPR050681">
    <property type="entry name" value="CDF/SLC30A"/>
</dbReference>
<evidence type="ECO:0000256" key="5">
    <source>
        <dbReference type="ARBA" id="ARBA00022989"/>
    </source>
</evidence>
<dbReference type="Proteomes" id="UP000065807">
    <property type="component" value="Chromosome"/>
</dbReference>
<dbReference type="PANTHER" id="PTHR11562">
    <property type="entry name" value="CATION EFFLUX PROTEIN/ ZINC TRANSPORTER"/>
    <property type="match status" value="1"/>
</dbReference>
<keyword evidence="4 9" id="KW-0812">Transmembrane</keyword>
<dbReference type="PANTHER" id="PTHR11562:SF17">
    <property type="entry name" value="RE54080P-RELATED"/>
    <property type="match status" value="1"/>
</dbReference>
<feature type="transmembrane region" description="Helical" evidence="9">
    <location>
        <begin position="99"/>
        <end position="118"/>
    </location>
</feature>
<comment type="similarity">
    <text evidence="2">Belongs to the cation diffusion facilitator (CDF) transporter (TC 2.A.4) family. SLC30A subfamily.</text>
</comment>
<name>A0A0K2SHH7_LIMPI</name>
<dbReference type="PATRIC" id="fig|1555112.3.peg.745"/>
<feature type="domain" description="Cation efflux protein cytoplasmic" evidence="11">
    <location>
        <begin position="225"/>
        <end position="299"/>
    </location>
</feature>
<reference evidence="13" key="1">
    <citation type="submission" date="2015-07" db="EMBL/GenBank/DDBJ databases">
        <title>Complete genome sequence and phylogenetic analysis of Limnochorda pilosa.</title>
        <authorList>
            <person name="Watanabe M."/>
            <person name="Kojima H."/>
            <person name="Fukui M."/>
        </authorList>
    </citation>
    <scope>NUCLEOTIDE SEQUENCE [LARGE SCALE GENOMIC DNA]</scope>
    <source>
        <strain evidence="13">HC45</strain>
    </source>
</reference>
<dbReference type="NCBIfam" id="TIGR01297">
    <property type="entry name" value="CDF"/>
    <property type="match status" value="1"/>
</dbReference>
<proteinExistence type="inferred from homology"/>
<keyword evidence="13" id="KW-1185">Reference proteome</keyword>
<feature type="compositionally biased region" description="Polar residues" evidence="8">
    <location>
        <begin position="1"/>
        <end position="12"/>
    </location>
</feature>
<evidence type="ECO:0000256" key="3">
    <source>
        <dbReference type="ARBA" id="ARBA00022448"/>
    </source>
</evidence>
<dbReference type="AlphaFoldDB" id="A0A0K2SHH7"/>
<feature type="region of interest" description="Disordered" evidence="8">
    <location>
        <begin position="1"/>
        <end position="21"/>
    </location>
</feature>
<dbReference type="Pfam" id="PF16916">
    <property type="entry name" value="ZT_dimer"/>
    <property type="match status" value="1"/>
</dbReference>
<feature type="transmembrane region" description="Helical" evidence="9">
    <location>
        <begin position="196"/>
        <end position="213"/>
    </location>
</feature>
<keyword evidence="5 9" id="KW-1133">Transmembrane helix</keyword>
<comment type="subcellular location">
    <subcellularLocation>
        <location evidence="1">Membrane</location>
        <topology evidence="1">Multi-pass membrane protein</topology>
    </subcellularLocation>
</comment>
<dbReference type="RefSeq" id="WP_068134327.1">
    <property type="nucleotide sequence ID" value="NZ_AP014924.1"/>
</dbReference>
<gene>
    <name evidence="12" type="ORF">LIP_0714</name>
</gene>
<dbReference type="InterPro" id="IPR036837">
    <property type="entry name" value="Cation_efflux_CTD_sf"/>
</dbReference>
<feature type="transmembrane region" description="Helical" evidence="9">
    <location>
        <begin position="31"/>
        <end position="50"/>
    </location>
</feature>
<evidence type="ECO:0000313" key="13">
    <source>
        <dbReference type="Proteomes" id="UP000065807"/>
    </source>
</evidence>
<dbReference type="STRING" id="1555112.LIP_0714"/>
<dbReference type="InterPro" id="IPR058533">
    <property type="entry name" value="Cation_efflux_TM"/>
</dbReference>
<feature type="domain" description="Cation efflux protein transmembrane" evidence="10">
    <location>
        <begin position="32"/>
        <end position="221"/>
    </location>
</feature>
<evidence type="ECO:0000256" key="8">
    <source>
        <dbReference type="SAM" id="MobiDB-lite"/>
    </source>
</evidence>
<evidence type="ECO:0000256" key="7">
    <source>
        <dbReference type="ARBA" id="ARBA00023136"/>
    </source>
</evidence>
<dbReference type="Pfam" id="PF01545">
    <property type="entry name" value="Cation_efflux"/>
    <property type="match status" value="1"/>
</dbReference>